<organism evidence="6 7">
    <name type="scientific">Papaver somniferum</name>
    <name type="common">Opium poppy</name>
    <dbReference type="NCBI Taxonomy" id="3469"/>
    <lineage>
        <taxon>Eukaryota</taxon>
        <taxon>Viridiplantae</taxon>
        <taxon>Streptophyta</taxon>
        <taxon>Embryophyta</taxon>
        <taxon>Tracheophyta</taxon>
        <taxon>Spermatophyta</taxon>
        <taxon>Magnoliopsida</taxon>
        <taxon>Ranunculales</taxon>
        <taxon>Papaveraceae</taxon>
        <taxon>Papaveroideae</taxon>
        <taxon>Papaver</taxon>
    </lineage>
</organism>
<evidence type="ECO:0000256" key="4">
    <source>
        <dbReference type="RuleBase" id="RU000363"/>
    </source>
</evidence>
<dbReference type="InterPro" id="IPR045313">
    <property type="entry name" value="CBR1-like"/>
</dbReference>
<evidence type="ECO:0000313" key="7">
    <source>
        <dbReference type="Proteomes" id="UP000316621"/>
    </source>
</evidence>
<dbReference type="Pfam" id="PF00106">
    <property type="entry name" value="adh_short"/>
    <property type="match status" value="1"/>
</dbReference>
<comment type="similarity">
    <text evidence="1 4">Belongs to the short-chain dehydrogenases/reductases (SDR) family.</text>
</comment>
<dbReference type="Proteomes" id="UP000316621">
    <property type="component" value="Chromosome 1"/>
</dbReference>
<reference evidence="6 7" key="1">
    <citation type="journal article" date="2018" name="Science">
        <title>The opium poppy genome and morphinan production.</title>
        <authorList>
            <person name="Guo L."/>
            <person name="Winzer T."/>
            <person name="Yang X."/>
            <person name="Li Y."/>
            <person name="Ning Z."/>
            <person name="He Z."/>
            <person name="Teodor R."/>
            <person name="Lu Y."/>
            <person name="Bowser T.A."/>
            <person name="Graham I.A."/>
            <person name="Ye K."/>
        </authorList>
    </citation>
    <scope>NUCLEOTIDE SEQUENCE [LARGE SCALE GENOMIC DNA]</scope>
    <source>
        <strain evidence="7">cv. HN1</strain>
        <tissue evidence="6">Leaves</tissue>
    </source>
</reference>
<dbReference type="InterPro" id="IPR036291">
    <property type="entry name" value="NAD(P)-bd_dom_sf"/>
</dbReference>
<dbReference type="OrthoDB" id="1933717at2759"/>
<dbReference type="FunFam" id="3.40.50.720:FF:000387">
    <property type="entry name" value="NAD(P)-binding Rossmann-fold superfamily protein"/>
    <property type="match status" value="1"/>
</dbReference>
<dbReference type="CDD" id="cd05324">
    <property type="entry name" value="carb_red_PTCR-like_SDR_c"/>
    <property type="match status" value="1"/>
</dbReference>
<dbReference type="SUPFAM" id="SSF51735">
    <property type="entry name" value="NAD(P)-binding Rossmann-fold domains"/>
    <property type="match status" value="1"/>
</dbReference>
<dbReference type="OMA" id="YWANDSV"/>
<dbReference type="EC" id="1.1.1.-" evidence="5"/>
<dbReference type="PANTHER" id="PTHR43490:SF60">
    <property type="entry name" value="NAD(P)-BINDING ROSSMANN-FOLD SUPERFAMILY PROTEIN"/>
    <property type="match status" value="1"/>
</dbReference>
<dbReference type="PANTHER" id="PTHR43490">
    <property type="entry name" value="(+)-NEOMENTHOL DEHYDROGENASE"/>
    <property type="match status" value="1"/>
</dbReference>
<evidence type="ECO:0000256" key="3">
    <source>
        <dbReference type="ARBA" id="ARBA00023002"/>
    </source>
</evidence>
<keyword evidence="3 5" id="KW-0560">Oxidoreductase</keyword>
<keyword evidence="2 5" id="KW-0521">NADP</keyword>
<dbReference type="Gene3D" id="3.40.50.720">
    <property type="entry name" value="NAD(P)-binding Rossmann-like Domain"/>
    <property type="match status" value="1"/>
</dbReference>
<dbReference type="PRINTS" id="PR00081">
    <property type="entry name" value="GDHRDH"/>
</dbReference>
<dbReference type="AlphaFoldDB" id="A0A4Y7IJ28"/>
<dbReference type="GO" id="GO:0016020">
    <property type="term" value="C:membrane"/>
    <property type="evidence" value="ECO:0007669"/>
    <property type="project" value="TreeGrafter"/>
</dbReference>
<protein>
    <recommendedName>
        <fullName evidence="5">Short-chain dehydrogenase/reductase</fullName>
        <ecNumber evidence="5">1.1.1.-</ecNumber>
    </recommendedName>
</protein>
<evidence type="ECO:0000313" key="6">
    <source>
        <dbReference type="EMBL" id="RZC47712.1"/>
    </source>
</evidence>
<dbReference type="Gramene" id="RZC47712">
    <property type="protein sequence ID" value="RZC47712"/>
    <property type="gene ID" value="C5167_040653"/>
</dbReference>
<keyword evidence="7" id="KW-1185">Reference proteome</keyword>
<name>A0A4Y7IJ28_PAPSO</name>
<evidence type="ECO:0000256" key="5">
    <source>
        <dbReference type="RuleBase" id="RU369024"/>
    </source>
</evidence>
<dbReference type="InterPro" id="IPR002347">
    <property type="entry name" value="SDR_fam"/>
</dbReference>
<sequence length="294" mass="32702">MALKEVNEPSASLTRWWSENTVAVVTGGNRGIGFSLVKKLAELGLTVVLTCRDDSKGQEAIESLKSQGLNNVRFFRLDVMDTACINELVSWLKEAFGGLDILVNNAAVSFNEINENSMQHAETTIKTNYYGPKLLTEALLPLFRRSESVSRILNVSSRLGLLNKVSNPVVRELLEDEDRLCEERIDFVVNRFLEDVTTGTWEREGWPKVWTDYAVSKVGLNAYSRVLAKRYDGLGLSVNCLCPGFTQTDMTAGKGNHSADSAAEMAAQIVLLPPEKLPTGKFYIKNKPFLYSKI</sequence>
<evidence type="ECO:0000256" key="1">
    <source>
        <dbReference type="ARBA" id="ARBA00006484"/>
    </source>
</evidence>
<proteinExistence type="inferred from homology"/>
<dbReference type="PRINTS" id="PR00080">
    <property type="entry name" value="SDRFAMILY"/>
</dbReference>
<gene>
    <name evidence="6" type="ORF">C5167_040653</name>
</gene>
<dbReference type="Pfam" id="PF13561">
    <property type="entry name" value="adh_short_C2"/>
    <property type="match status" value="1"/>
</dbReference>
<evidence type="ECO:0000256" key="2">
    <source>
        <dbReference type="ARBA" id="ARBA00022857"/>
    </source>
</evidence>
<dbReference type="GO" id="GO:0016616">
    <property type="term" value="F:oxidoreductase activity, acting on the CH-OH group of donors, NAD or NADP as acceptor"/>
    <property type="evidence" value="ECO:0007669"/>
    <property type="project" value="InterPro"/>
</dbReference>
<accession>A0A4Y7IJ28</accession>
<dbReference type="STRING" id="3469.A0A4Y7IJ28"/>
<dbReference type="EMBL" id="CM010715">
    <property type="protein sequence ID" value="RZC47712.1"/>
    <property type="molecule type" value="Genomic_DNA"/>
</dbReference>